<dbReference type="GO" id="GO:0016491">
    <property type="term" value="F:oxidoreductase activity"/>
    <property type="evidence" value="ECO:0007669"/>
    <property type="project" value="UniProtKB-KW"/>
</dbReference>
<comment type="similarity">
    <text evidence="1">Belongs to the short-chain dehydrogenases/reductases (SDR) family.</text>
</comment>
<dbReference type="STRING" id="1391654.AKJ09_02466"/>
<organism evidence="3 4">
    <name type="scientific">Labilithrix luteola</name>
    <dbReference type="NCBI Taxonomy" id="1391654"/>
    <lineage>
        <taxon>Bacteria</taxon>
        <taxon>Pseudomonadati</taxon>
        <taxon>Myxococcota</taxon>
        <taxon>Polyangia</taxon>
        <taxon>Polyangiales</taxon>
        <taxon>Labilitrichaceae</taxon>
        <taxon>Labilithrix</taxon>
    </lineage>
</organism>
<dbReference type="SUPFAM" id="SSF51735">
    <property type="entry name" value="NAD(P)-binding Rossmann-fold domains"/>
    <property type="match status" value="1"/>
</dbReference>
<dbReference type="InterPro" id="IPR002347">
    <property type="entry name" value="SDR_fam"/>
</dbReference>
<keyword evidence="4" id="KW-1185">Reference proteome</keyword>
<dbReference type="Proteomes" id="UP000064967">
    <property type="component" value="Chromosome"/>
</dbReference>
<proteinExistence type="inferred from homology"/>
<evidence type="ECO:0000256" key="2">
    <source>
        <dbReference type="ARBA" id="ARBA00023002"/>
    </source>
</evidence>
<reference evidence="3 4" key="1">
    <citation type="submission" date="2015-08" db="EMBL/GenBank/DDBJ databases">
        <authorList>
            <person name="Babu N.S."/>
            <person name="Beckwith C.J."/>
            <person name="Beseler K.G."/>
            <person name="Brison A."/>
            <person name="Carone J.V."/>
            <person name="Caskin T.P."/>
            <person name="Diamond M."/>
            <person name="Durham M.E."/>
            <person name="Foxe J.M."/>
            <person name="Go M."/>
            <person name="Henderson B.A."/>
            <person name="Jones I.B."/>
            <person name="McGettigan J.A."/>
            <person name="Micheletti S.J."/>
            <person name="Nasrallah M.E."/>
            <person name="Ortiz D."/>
            <person name="Piller C.R."/>
            <person name="Privatt S.R."/>
            <person name="Schneider S.L."/>
            <person name="Sharp S."/>
            <person name="Smith T.C."/>
            <person name="Stanton J.D."/>
            <person name="Ullery H.E."/>
            <person name="Wilson R.J."/>
            <person name="Serrano M.G."/>
            <person name="Buck G."/>
            <person name="Lee V."/>
            <person name="Wang Y."/>
            <person name="Carvalho R."/>
            <person name="Voegtly L."/>
            <person name="Shi R."/>
            <person name="Duckworth R."/>
            <person name="Johnson A."/>
            <person name="Loviza R."/>
            <person name="Walstead R."/>
            <person name="Shah Z."/>
            <person name="Kiflezghi M."/>
            <person name="Wade K."/>
            <person name="Ball S.L."/>
            <person name="Bradley K.W."/>
            <person name="Asai D.J."/>
            <person name="Bowman C.A."/>
            <person name="Russell D.A."/>
            <person name="Pope W.H."/>
            <person name="Jacobs-Sera D."/>
            <person name="Hendrix R.W."/>
            <person name="Hatfull G.F."/>
        </authorList>
    </citation>
    <scope>NUCLEOTIDE SEQUENCE [LARGE SCALE GENOMIC DNA]</scope>
    <source>
        <strain evidence="3 4">DSM 27648</strain>
    </source>
</reference>
<dbReference type="KEGG" id="llu:AKJ09_02466"/>
<evidence type="ECO:0000256" key="1">
    <source>
        <dbReference type="ARBA" id="ARBA00006484"/>
    </source>
</evidence>
<dbReference type="RefSeq" id="WP_146647188.1">
    <property type="nucleotide sequence ID" value="NZ_CP012333.1"/>
</dbReference>
<dbReference type="PANTHER" id="PTHR43477">
    <property type="entry name" value="DIHYDROANTICAPSIN 7-DEHYDROGENASE"/>
    <property type="match status" value="1"/>
</dbReference>
<dbReference type="InterPro" id="IPR051122">
    <property type="entry name" value="SDR_DHRS6-like"/>
</dbReference>
<name>A0A0K1PQK3_9BACT</name>
<dbReference type="EMBL" id="CP012333">
    <property type="protein sequence ID" value="AKU95802.1"/>
    <property type="molecule type" value="Genomic_DNA"/>
</dbReference>
<evidence type="ECO:0000313" key="4">
    <source>
        <dbReference type="Proteomes" id="UP000064967"/>
    </source>
</evidence>
<dbReference type="Pfam" id="PF13561">
    <property type="entry name" value="adh_short_C2"/>
    <property type="match status" value="1"/>
</dbReference>
<accession>A0A0K1PQK3</accession>
<dbReference type="PRINTS" id="PR00081">
    <property type="entry name" value="GDHRDH"/>
</dbReference>
<dbReference type="InterPro" id="IPR036291">
    <property type="entry name" value="NAD(P)-bd_dom_sf"/>
</dbReference>
<dbReference type="Gene3D" id="3.40.50.720">
    <property type="entry name" value="NAD(P)-binding Rossmann-like Domain"/>
    <property type="match status" value="2"/>
</dbReference>
<keyword evidence="2" id="KW-0560">Oxidoreductase</keyword>
<sequence length="266" mass="28255">MTITFDPTHWALVLGGSSGFGLATALKLARHGMNVCVVHRDRRGAMEAIEPRFEELRSLCAGFLAVNTDALSDAGRATVLDALSEKMGVSGRVRLLMHSVAYGNLKPLATAHDEPVLEGEDFARTVHAMGTSLATWTQDILARGMFAGDARVIAMTSEGNEVAWRGYAAVAAAKCALESVSRAIAVELGPRGIRSNVLQAGVTDTPALRLIPGSERMKAHALERNPLGRLTTPSDVADLVCLLCTDEARWVNGALIRVDGGERIAG</sequence>
<dbReference type="AlphaFoldDB" id="A0A0K1PQK3"/>
<gene>
    <name evidence="3" type="ORF">AKJ09_02466</name>
</gene>
<dbReference type="OrthoDB" id="9804774at2"/>
<protein>
    <submittedName>
        <fullName evidence="3">Oxidoreductase, short chain dehydrogenase/reductase family</fullName>
    </submittedName>
</protein>
<dbReference type="PANTHER" id="PTHR43477:SF1">
    <property type="entry name" value="DIHYDROANTICAPSIN 7-DEHYDROGENASE"/>
    <property type="match status" value="1"/>
</dbReference>
<evidence type="ECO:0000313" key="3">
    <source>
        <dbReference type="EMBL" id="AKU95802.1"/>
    </source>
</evidence>